<dbReference type="InterPro" id="IPR033644">
    <property type="entry name" value="Ferrochelatase_C"/>
</dbReference>
<keyword evidence="2 7" id="KW-0408">Iron</keyword>
<dbReference type="PROSITE" id="PS00534">
    <property type="entry name" value="FERROCHELATASE"/>
    <property type="match status" value="1"/>
</dbReference>
<dbReference type="EMBL" id="BAABEX010000030">
    <property type="protein sequence ID" value="GAA4429830.1"/>
    <property type="molecule type" value="Genomic_DNA"/>
</dbReference>
<evidence type="ECO:0000313" key="10">
    <source>
        <dbReference type="Proteomes" id="UP001501788"/>
    </source>
</evidence>
<evidence type="ECO:0000256" key="2">
    <source>
        <dbReference type="ARBA" id="ARBA00023004"/>
    </source>
</evidence>
<keyword evidence="3 7" id="KW-0350">Heme biosynthesis</keyword>
<feature type="binding site" evidence="7">
    <location>
        <position position="211"/>
    </location>
    <ligand>
        <name>Fe(2+)</name>
        <dbReference type="ChEBI" id="CHEBI:29033"/>
    </ligand>
</feature>
<dbReference type="EC" id="4.98.1.1" evidence="7 8"/>
<comment type="pathway">
    <text evidence="7 8">Porphyrin-containing compound metabolism; protoheme biosynthesis; protoheme from protoporphyrin-IX: step 1/1.</text>
</comment>
<keyword evidence="7" id="KW-0479">Metal-binding</keyword>
<evidence type="ECO:0000256" key="3">
    <source>
        <dbReference type="ARBA" id="ARBA00023133"/>
    </source>
</evidence>
<keyword evidence="7 8" id="KW-0963">Cytoplasm</keyword>
<organism evidence="9 10">
    <name type="scientific">Acidovorax lacteus</name>
    <dbReference type="NCBI Taxonomy" id="1924988"/>
    <lineage>
        <taxon>Bacteria</taxon>
        <taxon>Pseudomonadati</taxon>
        <taxon>Pseudomonadota</taxon>
        <taxon>Betaproteobacteria</taxon>
        <taxon>Burkholderiales</taxon>
        <taxon>Comamonadaceae</taxon>
        <taxon>Acidovorax</taxon>
    </lineage>
</organism>
<reference evidence="10" key="1">
    <citation type="journal article" date="2019" name="Int. J. Syst. Evol. Microbiol.">
        <title>The Global Catalogue of Microorganisms (GCM) 10K type strain sequencing project: providing services to taxonomists for standard genome sequencing and annotation.</title>
        <authorList>
            <consortium name="The Broad Institute Genomics Platform"/>
            <consortium name="The Broad Institute Genome Sequencing Center for Infectious Disease"/>
            <person name="Wu L."/>
            <person name="Ma J."/>
        </authorList>
    </citation>
    <scope>NUCLEOTIDE SEQUENCE [LARGE SCALE GENOMIC DNA]</scope>
    <source>
        <strain evidence="10">JCM 31890</strain>
    </source>
</reference>
<dbReference type="RefSeq" id="WP_345067184.1">
    <property type="nucleotide sequence ID" value="NZ_BAABEX010000030.1"/>
</dbReference>
<comment type="caution">
    <text evidence="9">The sequence shown here is derived from an EMBL/GenBank/DDBJ whole genome shotgun (WGS) entry which is preliminary data.</text>
</comment>
<dbReference type="Gene3D" id="3.40.50.1400">
    <property type="match status" value="2"/>
</dbReference>
<dbReference type="PANTHER" id="PTHR11108">
    <property type="entry name" value="FERROCHELATASE"/>
    <property type="match status" value="1"/>
</dbReference>
<comment type="subcellular location">
    <subcellularLocation>
        <location evidence="7 8">Cytoplasm</location>
    </subcellularLocation>
</comment>
<dbReference type="PANTHER" id="PTHR11108:SF1">
    <property type="entry name" value="FERROCHELATASE, MITOCHONDRIAL"/>
    <property type="match status" value="1"/>
</dbReference>
<dbReference type="NCBIfam" id="TIGR00109">
    <property type="entry name" value="hemH"/>
    <property type="match status" value="1"/>
</dbReference>
<dbReference type="SUPFAM" id="SSF53800">
    <property type="entry name" value="Chelatase"/>
    <property type="match status" value="1"/>
</dbReference>
<evidence type="ECO:0000256" key="5">
    <source>
        <dbReference type="ARBA" id="ARBA00023244"/>
    </source>
</evidence>
<keyword evidence="5 7" id="KW-0627">Porphyrin biosynthesis</keyword>
<dbReference type="InterPro" id="IPR001015">
    <property type="entry name" value="Ferrochelatase"/>
</dbReference>
<comment type="catalytic activity">
    <reaction evidence="7 8">
        <text>heme b + 2 H(+) = protoporphyrin IX + Fe(2+)</text>
        <dbReference type="Rhea" id="RHEA:22584"/>
        <dbReference type="ChEBI" id="CHEBI:15378"/>
        <dbReference type="ChEBI" id="CHEBI:29033"/>
        <dbReference type="ChEBI" id="CHEBI:57306"/>
        <dbReference type="ChEBI" id="CHEBI:60344"/>
        <dbReference type="EC" id="4.98.1.1"/>
    </reaction>
</comment>
<evidence type="ECO:0000313" key="9">
    <source>
        <dbReference type="EMBL" id="GAA4429830.1"/>
    </source>
</evidence>
<comment type="catalytic activity">
    <reaction evidence="6">
        <text>Fe-coproporphyrin III + 2 H(+) = coproporphyrin III + Fe(2+)</text>
        <dbReference type="Rhea" id="RHEA:49572"/>
        <dbReference type="ChEBI" id="CHEBI:15378"/>
        <dbReference type="ChEBI" id="CHEBI:29033"/>
        <dbReference type="ChEBI" id="CHEBI:68438"/>
        <dbReference type="ChEBI" id="CHEBI:131725"/>
        <dbReference type="EC" id="4.99.1.9"/>
    </reaction>
    <physiologicalReaction direction="right-to-left" evidence="6">
        <dbReference type="Rhea" id="RHEA:49574"/>
    </physiologicalReaction>
</comment>
<keyword evidence="10" id="KW-1185">Reference proteome</keyword>
<protein>
    <recommendedName>
        <fullName evidence="7 8">Ferrochelatase</fullName>
        <ecNumber evidence="7 8">4.98.1.1</ecNumber>
    </recommendedName>
    <alternativeName>
        <fullName evidence="7">Heme synthase</fullName>
    </alternativeName>
    <alternativeName>
        <fullName evidence="7">Protoheme ferro-lyase</fullName>
    </alternativeName>
</protein>
<keyword evidence="4 7" id="KW-0456">Lyase</keyword>
<evidence type="ECO:0000256" key="6">
    <source>
        <dbReference type="ARBA" id="ARBA00024536"/>
    </source>
</evidence>
<dbReference type="CDD" id="cd00419">
    <property type="entry name" value="Ferrochelatase_C"/>
    <property type="match status" value="1"/>
</dbReference>
<evidence type="ECO:0000256" key="8">
    <source>
        <dbReference type="RuleBase" id="RU000607"/>
    </source>
</evidence>
<comment type="function">
    <text evidence="7 8">Catalyzes the ferrous insertion into protoporphyrin IX.</text>
</comment>
<evidence type="ECO:0000256" key="7">
    <source>
        <dbReference type="HAMAP-Rule" id="MF_00323"/>
    </source>
</evidence>
<comment type="similarity">
    <text evidence="1 7 8">Belongs to the ferrochelatase family.</text>
</comment>
<evidence type="ECO:0000256" key="4">
    <source>
        <dbReference type="ARBA" id="ARBA00023239"/>
    </source>
</evidence>
<feature type="binding site" evidence="7">
    <location>
        <position position="292"/>
    </location>
    <ligand>
        <name>Fe(2+)</name>
        <dbReference type="ChEBI" id="CHEBI:29033"/>
    </ligand>
</feature>
<evidence type="ECO:0000256" key="1">
    <source>
        <dbReference type="ARBA" id="ARBA00007718"/>
    </source>
</evidence>
<dbReference type="CDD" id="cd03411">
    <property type="entry name" value="Ferrochelatase_N"/>
    <property type="match status" value="1"/>
</dbReference>
<accession>A0ABP8LHH3</accession>
<dbReference type="Pfam" id="PF00762">
    <property type="entry name" value="Ferrochelatase"/>
    <property type="match status" value="1"/>
</dbReference>
<dbReference type="InterPro" id="IPR019772">
    <property type="entry name" value="Ferrochelatase_AS"/>
</dbReference>
<dbReference type="InterPro" id="IPR033659">
    <property type="entry name" value="Ferrochelatase_N"/>
</dbReference>
<sequence length="371" mass="41625">MRSPFHSEPPYEHGQAARTAVLLCNLGTPDEPTAPALRRYLGQFLADHRVVEIPRLIWWPILHGIILRVRPAKSAAKYASIWGPDGSPLAQWTRKQGLLLQGWLGEAGHAVWVRHAMRYGNPSIASQLDALKAEGATRILILPLYPQYSGTTTASVFDAVYAWASRTRNVPELRFVNHYHDHPGYIEALARSVEEHWKAHGQPDQLVMSFHGVPERTLHLGDPYHCESHKTARLLAERLGLRPDRYRLTFQSRFGKAKWLEPYTEPTLIEMGRKGVRRVDVVCPGFTSDCLETLEEINQEAREAFLHAGGQEFHYIPCLNDRPDWITALSAVTQQHLSGWPTAAPDKAALEAAREHARQGGAPAGRCPVAH</sequence>
<proteinExistence type="inferred from homology"/>
<name>A0ABP8LHH3_9BURK</name>
<dbReference type="Proteomes" id="UP001501788">
    <property type="component" value="Unassembled WGS sequence"/>
</dbReference>
<dbReference type="HAMAP" id="MF_00323">
    <property type="entry name" value="Ferrochelatase"/>
    <property type="match status" value="1"/>
</dbReference>
<gene>
    <name evidence="7 9" type="primary">hemH</name>
    <name evidence="9" type="ORF">GCM10023090_30400</name>
</gene>